<feature type="transmembrane region" description="Helical" evidence="8">
    <location>
        <begin position="309"/>
        <end position="334"/>
    </location>
</feature>
<evidence type="ECO:0000313" key="10">
    <source>
        <dbReference type="EMBL" id="ORY78321.1"/>
    </source>
</evidence>
<gene>
    <name evidence="10" type="ORF">LY90DRAFT_665046</name>
</gene>
<feature type="domain" description="Amino acid transporter transmembrane" evidence="9">
    <location>
        <begin position="49"/>
        <end position="433"/>
    </location>
</feature>
<dbReference type="AlphaFoldDB" id="A0A1Y2F363"/>
<organism evidence="10 11">
    <name type="scientific">Neocallimastix californiae</name>
    <dbReference type="NCBI Taxonomy" id="1754190"/>
    <lineage>
        <taxon>Eukaryota</taxon>
        <taxon>Fungi</taxon>
        <taxon>Fungi incertae sedis</taxon>
        <taxon>Chytridiomycota</taxon>
        <taxon>Chytridiomycota incertae sedis</taxon>
        <taxon>Neocallimastigomycetes</taxon>
        <taxon>Neocallimastigales</taxon>
        <taxon>Neocallimastigaceae</taxon>
        <taxon>Neocallimastix</taxon>
    </lineage>
</organism>
<evidence type="ECO:0000256" key="1">
    <source>
        <dbReference type="ARBA" id="ARBA00004141"/>
    </source>
</evidence>
<keyword evidence="4 8" id="KW-0812">Transmembrane</keyword>
<evidence type="ECO:0000256" key="3">
    <source>
        <dbReference type="ARBA" id="ARBA00022448"/>
    </source>
</evidence>
<feature type="transmembrane region" description="Helical" evidence="8">
    <location>
        <begin position="185"/>
        <end position="208"/>
    </location>
</feature>
<dbReference type="STRING" id="1754190.A0A1Y2F363"/>
<feature type="transmembrane region" description="Helical" evidence="8">
    <location>
        <begin position="415"/>
        <end position="436"/>
    </location>
</feature>
<feature type="transmembrane region" description="Helical" evidence="8">
    <location>
        <begin position="228"/>
        <end position="253"/>
    </location>
</feature>
<feature type="transmembrane region" description="Helical" evidence="8">
    <location>
        <begin position="265"/>
        <end position="289"/>
    </location>
</feature>
<dbReference type="InterPro" id="IPR013057">
    <property type="entry name" value="AA_transpt_TM"/>
</dbReference>
<keyword evidence="7 8" id="KW-0472">Membrane</keyword>
<comment type="similarity">
    <text evidence="2">Belongs to the amino acid/polyamine transporter 2 family.</text>
</comment>
<evidence type="ECO:0000256" key="7">
    <source>
        <dbReference type="ARBA" id="ARBA00023136"/>
    </source>
</evidence>
<evidence type="ECO:0000313" key="11">
    <source>
        <dbReference type="Proteomes" id="UP000193920"/>
    </source>
</evidence>
<dbReference type="PANTHER" id="PTHR22950">
    <property type="entry name" value="AMINO ACID TRANSPORTER"/>
    <property type="match status" value="1"/>
</dbReference>
<feature type="transmembrane region" description="Helical" evidence="8">
    <location>
        <begin position="159"/>
        <end position="178"/>
    </location>
</feature>
<accession>A0A1Y2F363</accession>
<sequence length="438" mass="48417">MSKEEQQPLIENNENDNTTIGINYDSINYSMINEGDVSISNEIENPEGCTAPQASFNMINLLAGLGIMSIPYCLKIGGAIPSVFFLIVLGFTAKYTARLIGKCIQKDNSINSLAIMGLKLFGKTGCTVISTFFIFDLFFSMMANLILVKDTLHLVFPAIPPYVCLLIAYSCCVSLTWIKKLVTLSWVSLIGLLSMFALFVILVFNGLVTPNAPGSLLERQELNMWPESFLGFCTILGIFEMGYSGHSVLPSIYLSLKKRKNFKSVLNVSFSWIIIFYLMFGFSGALMYGQQTLPQIVQNIHSTLNSKTYFLGTLISWIIIVVPITKFALVMDPIAVASTEFIKSKFQKVNTDTRAFFVTLRTILATLVLLASILIPKFHSVLGIIGAALTSVTGLMFPILSYLKMYPDANRPLHYLLFAFTLVVSILGTIGAFASLKN</sequence>
<evidence type="ECO:0000256" key="2">
    <source>
        <dbReference type="ARBA" id="ARBA00008066"/>
    </source>
</evidence>
<proteinExistence type="inferred from homology"/>
<comment type="caution">
    <text evidence="10">The sequence shown here is derived from an EMBL/GenBank/DDBJ whole genome shotgun (WGS) entry which is preliminary data.</text>
</comment>
<evidence type="ECO:0000256" key="4">
    <source>
        <dbReference type="ARBA" id="ARBA00022692"/>
    </source>
</evidence>
<feature type="transmembrane region" description="Helical" evidence="8">
    <location>
        <begin position="69"/>
        <end position="92"/>
    </location>
</feature>
<feature type="transmembrane region" description="Helical" evidence="8">
    <location>
        <begin position="381"/>
        <end position="403"/>
    </location>
</feature>
<dbReference type="GO" id="GO:0005774">
    <property type="term" value="C:vacuolar membrane"/>
    <property type="evidence" value="ECO:0007669"/>
    <property type="project" value="TreeGrafter"/>
</dbReference>
<keyword evidence="5" id="KW-0029">Amino-acid transport</keyword>
<keyword evidence="11" id="KW-1185">Reference proteome</keyword>
<evidence type="ECO:0000256" key="5">
    <source>
        <dbReference type="ARBA" id="ARBA00022970"/>
    </source>
</evidence>
<evidence type="ECO:0000259" key="9">
    <source>
        <dbReference type="Pfam" id="PF01490"/>
    </source>
</evidence>
<dbReference type="GO" id="GO:0015179">
    <property type="term" value="F:L-amino acid transmembrane transporter activity"/>
    <property type="evidence" value="ECO:0007669"/>
    <property type="project" value="TreeGrafter"/>
</dbReference>
<dbReference type="Proteomes" id="UP000193920">
    <property type="component" value="Unassembled WGS sequence"/>
</dbReference>
<keyword evidence="3" id="KW-0813">Transport</keyword>
<dbReference type="EMBL" id="MCOG01000017">
    <property type="protein sequence ID" value="ORY78321.1"/>
    <property type="molecule type" value="Genomic_DNA"/>
</dbReference>
<dbReference type="PANTHER" id="PTHR22950:SF692">
    <property type="entry name" value="TRANSMEMBRANE AMINO ACID TRANSPORTER FAMILY PROTEIN"/>
    <property type="match status" value="1"/>
</dbReference>
<reference evidence="10 11" key="1">
    <citation type="submission" date="2016-08" db="EMBL/GenBank/DDBJ databases">
        <title>A Parts List for Fungal Cellulosomes Revealed by Comparative Genomics.</title>
        <authorList>
            <consortium name="DOE Joint Genome Institute"/>
            <person name="Haitjema C.H."/>
            <person name="Gilmore S.P."/>
            <person name="Henske J.K."/>
            <person name="Solomon K.V."/>
            <person name="De Groot R."/>
            <person name="Kuo A."/>
            <person name="Mondo S.J."/>
            <person name="Salamov A.A."/>
            <person name="Labutti K."/>
            <person name="Zhao Z."/>
            <person name="Chiniquy J."/>
            <person name="Barry K."/>
            <person name="Brewer H.M."/>
            <person name="Purvine S.O."/>
            <person name="Wright A.T."/>
            <person name="Boxma B."/>
            <person name="Van Alen T."/>
            <person name="Hackstein J.H."/>
            <person name="Baker S.E."/>
            <person name="Grigoriev I.V."/>
            <person name="O'Malley M.A."/>
        </authorList>
    </citation>
    <scope>NUCLEOTIDE SEQUENCE [LARGE SCALE GENOMIC DNA]</scope>
    <source>
        <strain evidence="10 11">G1</strain>
    </source>
</reference>
<evidence type="ECO:0000256" key="8">
    <source>
        <dbReference type="SAM" id="Phobius"/>
    </source>
</evidence>
<name>A0A1Y2F363_9FUNG</name>
<evidence type="ECO:0000256" key="6">
    <source>
        <dbReference type="ARBA" id="ARBA00022989"/>
    </source>
</evidence>
<dbReference type="OrthoDB" id="655540at2759"/>
<protein>
    <recommendedName>
        <fullName evidence="9">Amino acid transporter transmembrane domain-containing protein</fullName>
    </recommendedName>
</protein>
<keyword evidence="6 8" id="KW-1133">Transmembrane helix</keyword>
<dbReference type="Pfam" id="PF01490">
    <property type="entry name" value="Aa_trans"/>
    <property type="match status" value="1"/>
</dbReference>
<comment type="subcellular location">
    <subcellularLocation>
        <location evidence="1">Membrane</location>
        <topology evidence="1">Multi-pass membrane protein</topology>
    </subcellularLocation>
</comment>
<feature type="transmembrane region" description="Helical" evidence="8">
    <location>
        <begin position="355"/>
        <end position="375"/>
    </location>
</feature>